<keyword evidence="2" id="KW-1185">Reference proteome</keyword>
<protein>
    <submittedName>
        <fullName evidence="1">Uncharacterized protein</fullName>
    </submittedName>
</protein>
<organism evidence="1 2">
    <name type="scientific">Mya arenaria</name>
    <name type="common">Soft-shell clam</name>
    <dbReference type="NCBI Taxonomy" id="6604"/>
    <lineage>
        <taxon>Eukaryota</taxon>
        <taxon>Metazoa</taxon>
        <taxon>Spiralia</taxon>
        <taxon>Lophotrochozoa</taxon>
        <taxon>Mollusca</taxon>
        <taxon>Bivalvia</taxon>
        <taxon>Autobranchia</taxon>
        <taxon>Heteroconchia</taxon>
        <taxon>Euheterodonta</taxon>
        <taxon>Imparidentia</taxon>
        <taxon>Neoheterodontei</taxon>
        <taxon>Myida</taxon>
        <taxon>Myoidea</taxon>
        <taxon>Myidae</taxon>
        <taxon>Mya</taxon>
    </lineage>
</organism>
<gene>
    <name evidence="1" type="ORF">MAR_036993</name>
</gene>
<reference evidence="1" key="1">
    <citation type="submission" date="2022-11" db="EMBL/GenBank/DDBJ databases">
        <title>Centuries of genome instability and evolution in soft-shell clam transmissible cancer (bioRxiv).</title>
        <authorList>
            <person name="Hart S.F.M."/>
            <person name="Yonemitsu M.A."/>
            <person name="Giersch R.M."/>
            <person name="Beal B.F."/>
            <person name="Arriagada G."/>
            <person name="Davis B.W."/>
            <person name="Ostrander E.A."/>
            <person name="Goff S.P."/>
            <person name="Metzger M.J."/>
        </authorList>
    </citation>
    <scope>NUCLEOTIDE SEQUENCE</scope>
    <source>
        <strain evidence="1">MELC-2E11</strain>
        <tissue evidence="1">Siphon/mantle</tissue>
    </source>
</reference>
<proteinExistence type="predicted"/>
<evidence type="ECO:0000313" key="2">
    <source>
        <dbReference type="Proteomes" id="UP001164746"/>
    </source>
</evidence>
<accession>A0ABY7FPS2</accession>
<evidence type="ECO:0000313" key="1">
    <source>
        <dbReference type="EMBL" id="WAR23324.1"/>
    </source>
</evidence>
<sequence length="103" mass="12230">MSLSFEMVCDTSFRIQNVVVMWTGSLHDPDVPAIFSLPFFRERFLKKTPVGSTFYMNNLRICLYIHSQLCSFLERFVHTWKFWLSPNDPNGCSQRRGWHHLTK</sequence>
<name>A0ABY7FPS2_MYAAR</name>
<dbReference type="Proteomes" id="UP001164746">
    <property type="component" value="Chromosome 13"/>
</dbReference>
<dbReference type="EMBL" id="CP111024">
    <property type="protein sequence ID" value="WAR23324.1"/>
    <property type="molecule type" value="Genomic_DNA"/>
</dbReference>